<evidence type="ECO:0000256" key="11">
    <source>
        <dbReference type="ARBA" id="ARBA00023180"/>
    </source>
</evidence>
<keyword evidence="9 12" id="KW-1133">Transmembrane helix</keyword>
<dbReference type="Gene3D" id="1.10.510.10">
    <property type="entry name" value="Transferase(Phosphotransferase) domain 1"/>
    <property type="match status" value="1"/>
</dbReference>
<dbReference type="GO" id="GO:0005524">
    <property type="term" value="F:ATP binding"/>
    <property type="evidence" value="ECO:0007669"/>
    <property type="project" value="UniProtKB-KW"/>
</dbReference>
<evidence type="ECO:0000256" key="7">
    <source>
        <dbReference type="ARBA" id="ARBA00022741"/>
    </source>
</evidence>
<accession>A0A4Y7JEX4</accession>
<name>A0A4Y7JEX4_PAPSO</name>
<proteinExistence type="predicted"/>
<dbReference type="Gene3D" id="3.30.200.20">
    <property type="entry name" value="Phosphorylase Kinase, domain 1"/>
    <property type="match status" value="1"/>
</dbReference>
<keyword evidence="4 12" id="KW-0812">Transmembrane</keyword>
<dbReference type="InterPro" id="IPR013210">
    <property type="entry name" value="LRR_N_plant-typ"/>
</dbReference>
<dbReference type="Gene3D" id="3.80.10.10">
    <property type="entry name" value="Ribonuclease Inhibitor"/>
    <property type="match status" value="1"/>
</dbReference>
<keyword evidence="10 12" id="KW-0472">Membrane</keyword>
<gene>
    <name evidence="14" type="ORF">C5167_006376</name>
</gene>
<feature type="domain" description="Protein kinase" evidence="13">
    <location>
        <begin position="310"/>
        <end position="598"/>
    </location>
</feature>
<evidence type="ECO:0000256" key="1">
    <source>
        <dbReference type="ARBA" id="ARBA00004167"/>
    </source>
</evidence>
<feature type="transmembrane region" description="Helical" evidence="12">
    <location>
        <begin position="12"/>
        <end position="30"/>
    </location>
</feature>
<dbReference type="GO" id="GO:0016020">
    <property type="term" value="C:membrane"/>
    <property type="evidence" value="ECO:0007669"/>
    <property type="project" value="UniProtKB-SubCell"/>
</dbReference>
<keyword evidence="2" id="KW-0597">Phosphoprotein</keyword>
<dbReference type="OrthoDB" id="598358at2759"/>
<dbReference type="InterPro" id="IPR001611">
    <property type="entry name" value="Leu-rich_rpt"/>
</dbReference>
<dbReference type="OMA" id="HESTFIN"/>
<keyword evidence="8" id="KW-0067">ATP-binding</keyword>
<evidence type="ECO:0000256" key="5">
    <source>
        <dbReference type="ARBA" id="ARBA00022729"/>
    </source>
</evidence>
<dbReference type="InterPro" id="IPR050647">
    <property type="entry name" value="Plant_LRR-RLKs"/>
</dbReference>
<dbReference type="SUPFAM" id="SSF52058">
    <property type="entry name" value="L domain-like"/>
    <property type="match status" value="1"/>
</dbReference>
<dbReference type="EMBL" id="CM010718">
    <property type="protein sequence ID" value="RZC59076.1"/>
    <property type="molecule type" value="Genomic_DNA"/>
</dbReference>
<dbReference type="SUPFAM" id="SSF56112">
    <property type="entry name" value="Protein kinase-like (PK-like)"/>
    <property type="match status" value="1"/>
</dbReference>
<evidence type="ECO:0000313" key="14">
    <source>
        <dbReference type="EMBL" id="RZC59076.1"/>
    </source>
</evidence>
<evidence type="ECO:0000256" key="8">
    <source>
        <dbReference type="ARBA" id="ARBA00022840"/>
    </source>
</evidence>
<feature type="transmembrane region" description="Helical" evidence="12">
    <location>
        <begin position="229"/>
        <end position="254"/>
    </location>
</feature>
<reference evidence="14 15" key="1">
    <citation type="journal article" date="2018" name="Science">
        <title>The opium poppy genome and morphinan production.</title>
        <authorList>
            <person name="Guo L."/>
            <person name="Winzer T."/>
            <person name="Yang X."/>
            <person name="Li Y."/>
            <person name="Ning Z."/>
            <person name="He Z."/>
            <person name="Teodor R."/>
            <person name="Lu Y."/>
            <person name="Bowser T.A."/>
            <person name="Graham I.A."/>
            <person name="Ye K."/>
        </authorList>
    </citation>
    <scope>NUCLEOTIDE SEQUENCE [LARGE SCALE GENOMIC DNA]</scope>
    <source>
        <strain evidence="15">cv. HN1</strain>
        <tissue evidence="14">Leaves</tissue>
    </source>
</reference>
<evidence type="ECO:0000256" key="2">
    <source>
        <dbReference type="ARBA" id="ARBA00022553"/>
    </source>
</evidence>
<dbReference type="Gramene" id="RZC59076">
    <property type="protein sequence ID" value="RZC59076"/>
    <property type="gene ID" value="C5167_006376"/>
</dbReference>
<evidence type="ECO:0000256" key="6">
    <source>
        <dbReference type="ARBA" id="ARBA00022737"/>
    </source>
</evidence>
<dbReference type="InterPro" id="IPR000719">
    <property type="entry name" value="Prot_kinase_dom"/>
</dbReference>
<dbReference type="Proteomes" id="UP000316621">
    <property type="component" value="Chromosome 4"/>
</dbReference>
<dbReference type="FunFam" id="1.10.510.10:FF:000609">
    <property type="entry name" value="Inactive LRR receptor-like serine/threonine-protein kinase BIR2"/>
    <property type="match status" value="1"/>
</dbReference>
<evidence type="ECO:0000256" key="10">
    <source>
        <dbReference type="ARBA" id="ARBA00023136"/>
    </source>
</evidence>
<evidence type="ECO:0000313" key="15">
    <source>
        <dbReference type="Proteomes" id="UP000316621"/>
    </source>
</evidence>
<evidence type="ECO:0000256" key="12">
    <source>
        <dbReference type="SAM" id="Phobius"/>
    </source>
</evidence>
<dbReference type="CDD" id="cd14066">
    <property type="entry name" value="STKc_IRAK"/>
    <property type="match status" value="1"/>
</dbReference>
<evidence type="ECO:0000256" key="3">
    <source>
        <dbReference type="ARBA" id="ARBA00022614"/>
    </source>
</evidence>
<evidence type="ECO:0000256" key="9">
    <source>
        <dbReference type="ARBA" id="ARBA00022989"/>
    </source>
</evidence>
<dbReference type="AlphaFoldDB" id="A0A4Y7JEX4"/>
<dbReference type="FunFam" id="3.80.10.10:FF:000415">
    <property type="entry name" value="Inactive LRR receptor-like serine/threonine-protein kinase BIR2"/>
    <property type="match status" value="1"/>
</dbReference>
<evidence type="ECO:0000256" key="4">
    <source>
        <dbReference type="ARBA" id="ARBA00022692"/>
    </source>
</evidence>
<sequence length="618" mass="68315">MNESSRIERKGFGLIVLISVFLVIVSASFVEAQQEDDSKCLQGTKETLTDPQQKLDTWVFSNVSQGYICTFVGVQCWNLRENRILGLQLQSMNLQGKIPESLEYCQSLQILELSGNGLTGEIPSQICQWLPYLVHLDLSGNDLTGGIPNELGNCKYLNTLILKDNQLSGSIPYELSRLTRLKKLSVANNALSGEIPSSFSSFSSDDFAGNKLCGEPIGSSCNGMNKKSLVIVVCAAVFGAVVSLLLGFGIWWCFVKNSRKGNVTGKDVAAGGSGSWTERLVAHKLDQVSLFQKPLVKLKLNDFLLATNSFDSQHIIMSTRTGTSYKAVLSDGSSLAIKRLNNCKLNEKQFRSEMNRLGQLRHPSLVPLLGFCVVENEKLLIYKHMSNGTLFSKLHGSDELDSQHGRLDWPTRLKIGIGAARGLAWLHHGCQESFLHQNISCNVILLDEELDARVTDFALPKLLSSPDSRDSTFNHGDFGEFGYVAPEYSSTMIASLKGDVFAFGVVLLELVTGHKPLVISNADEGFKGNLIDWVNQLLSSGRIKDAIDKSICGKGHDDEIMKFLRVACSCVASRPKDRSSMYQVYQSLRTICEAHEFSEQFDEFPLIFGKQNTNNHQE</sequence>
<evidence type="ECO:0000259" key="13">
    <source>
        <dbReference type="PROSITE" id="PS50011"/>
    </source>
</evidence>
<dbReference type="GO" id="GO:0033612">
    <property type="term" value="F:receptor serine/threonine kinase binding"/>
    <property type="evidence" value="ECO:0007669"/>
    <property type="project" value="TreeGrafter"/>
</dbReference>
<keyword evidence="15" id="KW-1185">Reference proteome</keyword>
<keyword evidence="5" id="KW-0732">Signal</keyword>
<dbReference type="PANTHER" id="PTHR48056">
    <property type="entry name" value="LRR RECEPTOR-LIKE SERINE/THREONINE-PROTEIN KINASE-RELATED"/>
    <property type="match status" value="1"/>
</dbReference>
<protein>
    <recommendedName>
        <fullName evidence="13">Protein kinase domain-containing protein</fullName>
    </recommendedName>
</protein>
<dbReference type="PANTHER" id="PTHR48056:SF34">
    <property type="entry name" value="LRR RECEPTOR-LIKE SERINE_THREONINE-PROTEIN KINASE ERL1"/>
    <property type="match status" value="1"/>
</dbReference>
<dbReference type="Pfam" id="PF00560">
    <property type="entry name" value="LRR_1"/>
    <property type="match status" value="4"/>
</dbReference>
<keyword evidence="3" id="KW-0433">Leucine-rich repeat</keyword>
<dbReference type="InterPro" id="IPR001245">
    <property type="entry name" value="Ser-Thr/Tyr_kinase_cat_dom"/>
</dbReference>
<dbReference type="Pfam" id="PF07714">
    <property type="entry name" value="PK_Tyr_Ser-Thr"/>
    <property type="match status" value="1"/>
</dbReference>
<keyword evidence="6" id="KW-0677">Repeat</keyword>
<dbReference type="FunFam" id="3.30.200.20:FF:000428">
    <property type="entry name" value="Inactive LRR receptor-like serine/threonine-protein kinase BIR2"/>
    <property type="match status" value="1"/>
</dbReference>
<dbReference type="InterPro" id="IPR032675">
    <property type="entry name" value="LRR_dom_sf"/>
</dbReference>
<organism evidence="14 15">
    <name type="scientific">Papaver somniferum</name>
    <name type="common">Opium poppy</name>
    <dbReference type="NCBI Taxonomy" id="3469"/>
    <lineage>
        <taxon>Eukaryota</taxon>
        <taxon>Viridiplantae</taxon>
        <taxon>Streptophyta</taxon>
        <taxon>Embryophyta</taxon>
        <taxon>Tracheophyta</taxon>
        <taxon>Spermatophyta</taxon>
        <taxon>Magnoliopsida</taxon>
        <taxon>Ranunculales</taxon>
        <taxon>Papaveraceae</taxon>
        <taxon>Papaveroideae</taxon>
        <taxon>Papaver</taxon>
    </lineage>
</organism>
<keyword evidence="11" id="KW-0325">Glycoprotein</keyword>
<dbReference type="InterPro" id="IPR011009">
    <property type="entry name" value="Kinase-like_dom_sf"/>
</dbReference>
<dbReference type="GO" id="GO:0004672">
    <property type="term" value="F:protein kinase activity"/>
    <property type="evidence" value="ECO:0007669"/>
    <property type="project" value="InterPro"/>
</dbReference>
<dbReference type="PROSITE" id="PS50011">
    <property type="entry name" value="PROTEIN_KINASE_DOM"/>
    <property type="match status" value="1"/>
</dbReference>
<keyword evidence="7" id="KW-0547">Nucleotide-binding</keyword>
<comment type="subcellular location">
    <subcellularLocation>
        <location evidence="1">Membrane</location>
        <topology evidence="1">Single-pass membrane protein</topology>
    </subcellularLocation>
</comment>
<dbReference type="Pfam" id="PF08263">
    <property type="entry name" value="LRRNT_2"/>
    <property type="match status" value="1"/>
</dbReference>